<keyword evidence="2" id="KW-1185">Reference proteome</keyword>
<dbReference type="InterPro" id="IPR003772">
    <property type="entry name" value="YceD"/>
</dbReference>
<dbReference type="HOGENOM" id="CLU_100236_1_1_9"/>
<gene>
    <name evidence="1" type="ordered locus">Ccel_2135</name>
</gene>
<dbReference type="PANTHER" id="PTHR34374">
    <property type="entry name" value="LARGE RIBOSOMAL RNA SUBUNIT ACCUMULATION PROTEIN YCED HOMOLOG 1, CHLOROPLASTIC"/>
    <property type="match status" value="1"/>
</dbReference>
<dbReference type="Proteomes" id="UP000001349">
    <property type="component" value="Chromosome"/>
</dbReference>
<evidence type="ECO:0008006" key="3">
    <source>
        <dbReference type="Google" id="ProtNLM"/>
    </source>
</evidence>
<dbReference type="RefSeq" id="WP_015925577.1">
    <property type="nucleotide sequence ID" value="NC_011898.1"/>
</dbReference>
<dbReference type="eggNOG" id="COG1399">
    <property type="taxonomic scope" value="Bacteria"/>
</dbReference>
<dbReference type="EMBL" id="CP001348">
    <property type="protein sequence ID" value="ACL76479.1"/>
    <property type="molecule type" value="Genomic_DNA"/>
</dbReference>
<sequence>MRVNVSEIIKTEGAGIDINLVDDLPEIREYNTSVEFKPSFKFTGRIVNLGGLLKLSGELHYEFIAKCLRCLKSLDMTEDIEVIESFVEVSKSDDVDAYTFEGNVVDIDKPLIDNIILAMPMKIVCSEDCKGLCRTCGTNLNIKSCKCDEREIVDPRMEILKDYFK</sequence>
<accession>B8I446</accession>
<organism evidence="1 2">
    <name type="scientific">Ruminiclostridium cellulolyticum (strain ATCC 35319 / DSM 5812 / JCM 6584 / H10)</name>
    <name type="common">Clostridium cellulolyticum</name>
    <dbReference type="NCBI Taxonomy" id="394503"/>
    <lineage>
        <taxon>Bacteria</taxon>
        <taxon>Bacillati</taxon>
        <taxon>Bacillota</taxon>
        <taxon>Clostridia</taxon>
        <taxon>Eubacteriales</taxon>
        <taxon>Oscillospiraceae</taxon>
        <taxon>Ruminiclostridium</taxon>
    </lineage>
</organism>
<proteinExistence type="predicted"/>
<evidence type="ECO:0000313" key="2">
    <source>
        <dbReference type="Proteomes" id="UP000001349"/>
    </source>
</evidence>
<protein>
    <recommendedName>
        <fullName evidence="3">DUF177 domain-containing protein</fullName>
    </recommendedName>
</protein>
<name>B8I446_RUMCH</name>
<dbReference type="Pfam" id="PF02620">
    <property type="entry name" value="YceD"/>
    <property type="match status" value="1"/>
</dbReference>
<dbReference type="AlphaFoldDB" id="B8I446"/>
<dbReference type="PANTHER" id="PTHR34374:SF1">
    <property type="entry name" value="LARGE RIBOSOMAL RNA SUBUNIT ACCUMULATION PROTEIN YCED HOMOLOG 1, CHLOROPLASTIC"/>
    <property type="match status" value="1"/>
</dbReference>
<reference evidence="1 2" key="1">
    <citation type="submission" date="2009-01" db="EMBL/GenBank/DDBJ databases">
        <title>Complete sequence of Clostridium cellulolyticum H10.</title>
        <authorList>
            <consortium name="US DOE Joint Genome Institute"/>
            <person name="Lucas S."/>
            <person name="Copeland A."/>
            <person name="Lapidus A."/>
            <person name="Glavina del Rio T."/>
            <person name="Dalin E."/>
            <person name="Tice H."/>
            <person name="Bruce D."/>
            <person name="Goodwin L."/>
            <person name="Pitluck S."/>
            <person name="Chertkov O."/>
            <person name="Saunders E."/>
            <person name="Brettin T."/>
            <person name="Detter J.C."/>
            <person name="Han C."/>
            <person name="Larimer F."/>
            <person name="Land M."/>
            <person name="Hauser L."/>
            <person name="Kyrpides N."/>
            <person name="Ivanova N."/>
            <person name="Zhou J."/>
            <person name="Richardson P."/>
        </authorList>
    </citation>
    <scope>NUCLEOTIDE SEQUENCE [LARGE SCALE GENOMIC DNA]</scope>
    <source>
        <strain evidence="2">ATCC 35319 / DSM 5812 / JCM 6584 / H10</strain>
    </source>
</reference>
<dbReference type="KEGG" id="cce:Ccel_2135"/>
<dbReference type="OrthoDB" id="9790372at2"/>
<evidence type="ECO:0000313" key="1">
    <source>
        <dbReference type="EMBL" id="ACL76479.1"/>
    </source>
</evidence>
<dbReference type="STRING" id="394503.Ccel_2135"/>